<keyword evidence="1" id="KW-0175">Coiled coil</keyword>
<gene>
    <name evidence="3" type="ORF">SAPINGB_P003236</name>
</gene>
<feature type="coiled-coil region" evidence="1">
    <location>
        <begin position="112"/>
        <end position="139"/>
    </location>
</feature>
<evidence type="ECO:0000313" key="4">
    <source>
        <dbReference type="Proteomes" id="UP000398389"/>
    </source>
</evidence>
<feature type="compositionally biased region" description="Polar residues" evidence="2">
    <location>
        <begin position="290"/>
        <end position="302"/>
    </location>
</feature>
<dbReference type="Pfam" id="PF26163">
    <property type="entry name" value="mS26"/>
    <property type="match status" value="1"/>
</dbReference>
<dbReference type="RefSeq" id="XP_031853845.1">
    <property type="nucleotide sequence ID" value="XM_031997954.1"/>
</dbReference>
<protein>
    <submittedName>
        <fullName evidence="3">Uncharacterized protein</fullName>
    </submittedName>
</protein>
<dbReference type="EMBL" id="CABVLU010000002">
    <property type="protein sequence ID" value="VVT51857.1"/>
    <property type="molecule type" value="Genomic_DNA"/>
</dbReference>
<dbReference type="Proteomes" id="UP000398389">
    <property type="component" value="Unassembled WGS sequence"/>
</dbReference>
<dbReference type="AlphaFoldDB" id="A0A5E8BMW5"/>
<name>A0A5E8BMW5_9ASCO</name>
<proteinExistence type="predicted"/>
<organism evidence="3 4">
    <name type="scientific">Magnusiomyces paraingens</name>
    <dbReference type="NCBI Taxonomy" id="2606893"/>
    <lineage>
        <taxon>Eukaryota</taxon>
        <taxon>Fungi</taxon>
        <taxon>Dikarya</taxon>
        <taxon>Ascomycota</taxon>
        <taxon>Saccharomycotina</taxon>
        <taxon>Dipodascomycetes</taxon>
        <taxon>Dipodascales</taxon>
        <taxon>Dipodascaceae</taxon>
        <taxon>Magnusiomyces</taxon>
    </lineage>
</organism>
<keyword evidence="4" id="KW-1185">Reference proteome</keyword>
<dbReference type="GeneID" id="43582054"/>
<sequence length="370" mass="40882">MVKRIAKYGFKSGILPKPRQIVEPYKTRKEIEALEKANVGFRDPELIPKGVKAAVIPLKPRVTIDSIIEKSAKEPTPGGTASKRAPWRQELSAMRRSFLVQSLQNQDRAELRAMKLREKREARQEAEDLKKADPELTKQSESTLLTLPTIESFLNNTHPSTSSITSINDVSQFVVPRTRAEQKLLNTQRKANLVRKRLAETESRARSFLELYQSTSTFITTEEGLNAAIEAEFAQPDHPAMGGRFSGRSQGFFSSSLPFSNNPFSAFESSSTPSSAILSAPTFANVTSAGVSAPGTSVQQEKVLSESEKDSFRSTMAKQLYGVTSNFAPGLAEVEDAISGATVQHHKILAELLQEQERLQSQVDAERESK</sequence>
<feature type="region of interest" description="Disordered" evidence="2">
    <location>
        <begin position="290"/>
        <end position="310"/>
    </location>
</feature>
<dbReference type="InterPro" id="IPR058940">
    <property type="entry name" value="mS26_fungi"/>
</dbReference>
<evidence type="ECO:0000313" key="3">
    <source>
        <dbReference type="EMBL" id="VVT51857.1"/>
    </source>
</evidence>
<dbReference type="CDD" id="cd23703">
    <property type="entry name" value="mS26_PET12"/>
    <property type="match status" value="1"/>
</dbReference>
<reference evidence="3 4" key="1">
    <citation type="submission" date="2019-09" db="EMBL/GenBank/DDBJ databases">
        <authorList>
            <person name="Brejova B."/>
        </authorList>
    </citation>
    <scope>NUCLEOTIDE SEQUENCE [LARGE SCALE GENOMIC DNA]</scope>
</reference>
<evidence type="ECO:0000256" key="1">
    <source>
        <dbReference type="SAM" id="Coils"/>
    </source>
</evidence>
<dbReference type="OrthoDB" id="5223508at2759"/>
<accession>A0A5E8BMW5</accession>
<evidence type="ECO:0000256" key="2">
    <source>
        <dbReference type="SAM" id="MobiDB-lite"/>
    </source>
</evidence>